<reference evidence="1" key="1">
    <citation type="journal article" date="2021" name="Genome Biol. Evol.">
        <title>The assembled and annotated genome of the fairy-ring fungus Marasmius oreades.</title>
        <authorList>
            <person name="Hiltunen M."/>
            <person name="Ament-Velasquez S.L."/>
            <person name="Johannesson H."/>
        </authorList>
    </citation>
    <scope>NUCLEOTIDE SEQUENCE</scope>
    <source>
        <strain evidence="1">03SP1</strain>
    </source>
</reference>
<proteinExistence type="predicted"/>
<organism evidence="1 2">
    <name type="scientific">Marasmius oreades</name>
    <name type="common">fairy-ring Marasmius</name>
    <dbReference type="NCBI Taxonomy" id="181124"/>
    <lineage>
        <taxon>Eukaryota</taxon>
        <taxon>Fungi</taxon>
        <taxon>Dikarya</taxon>
        <taxon>Basidiomycota</taxon>
        <taxon>Agaricomycotina</taxon>
        <taxon>Agaricomycetes</taxon>
        <taxon>Agaricomycetidae</taxon>
        <taxon>Agaricales</taxon>
        <taxon>Marasmiineae</taxon>
        <taxon>Marasmiaceae</taxon>
        <taxon>Marasmius</taxon>
    </lineage>
</organism>
<dbReference type="GeneID" id="66080938"/>
<comment type="caution">
    <text evidence="1">The sequence shown here is derived from an EMBL/GenBank/DDBJ whole genome shotgun (WGS) entry which is preliminary data.</text>
</comment>
<name>A0A9P7RUZ4_9AGAR</name>
<dbReference type="KEGG" id="more:E1B28_011863"/>
<protein>
    <submittedName>
        <fullName evidence="1">Uncharacterized protein</fullName>
    </submittedName>
</protein>
<dbReference type="EMBL" id="CM032187">
    <property type="protein sequence ID" value="KAG7090266.1"/>
    <property type="molecule type" value="Genomic_DNA"/>
</dbReference>
<evidence type="ECO:0000313" key="2">
    <source>
        <dbReference type="Proteomes" id="UP001049176"/>
    </source>
</evidence>
<dbReference type="RefSeq" id="XP_043006736.1">
    <property type="nucleotide sequence ID" value="XM_043156921.1"/>
</dbReference>
<dbReference type="AlphaFoldDB" id="A0A9P7RUZ4"/>
<dbReference type="Proteomes" id="UP001049176">
    <property type="component" value="Chromosome 7"/>
</dbReference>
<keyword evidence="2" id="KW-1185">Reference proteome</keyword>
<evidence type="ECO:0000313" key="1">
    <source>
        <dbReference type="EMBL" id="KAG7090266.1"/>
    </source>
</evidence>
<accession>A0A9P7RUZ4</accession>
<dbReference type="OrthoDB" id="2934473at2759"/>
<gene>
    <name evidence="1" type="ORF">E1B28_011863</name>
</gene>
<sequence length="196" mass="22352">MVTTSQKTMLKDLDGFYPFREQALSRKWIVSEGGPFHADYINTRLGLFSALIFRSITFHTASVTHHSGQFDNIVTWSDFRRNHQDKPESWFCSNTAYRPTKGRSTTNVSELWKFSKHLYNLLHSSTKPLFYKIVQELCTLTSWGILTSYLCTVDLVFAQVLDASDDDIAEFIVEAGKGAYNTLKKLGFSGIALEMK</sequence>